<sequence>MSNLDAVRARFARNEGLPFANILTEASIRDVLGAHGLKYRDRVFSPVTTIWGFLSQVLSEDHSCRDAVLRVIAHRVARGDTACSPCTSSYCNARSRINTGVLSTLAKRTAEELQTSIADGWKWNGRSVFIFDGSTVSMPDTPMNQSMYPQPPKQKPGLGVPLARIAVLLSLATGACHNLAIASYSGKGTGETSLFRRMYDTLKAGDVVVADALFDNYFIACELRDRGIDIVTRVQHERADSWAKEIRPDGDILVWQRSCKPRGMTAAQYRRYPKQLTMRQVVVDARDKNNRAKQFKVVTTILDVSIDGKQIGDLYERRWNGEVDIRSIKSTMQMDILRCKTPDMVHKEIWTHLLAYNLLRTVMAVAANENDIDPRKISFKGAKQALTAFSPKIEAARPENRALLIDAMLTTIAYHRVGDRPGRWEPRARKRRPKWSTPLKQPRQIAKLPHNRSKWF</sequence>
<dbReference type="Pfam" id="PF01609">
    <property type="entry name" value="DDE_Tnp_1"/>
    <property type="match status" value="1"/>
</dbReference>
<evidence type="ECO:0000313" key="4">
    <source>
        <dbReference type="Proteomes" id="UP000318437"/>
    </source>
</evidence>
<gene>
    <name evidence="3" type="ORF">Pla144_38560</name>
</gene>
<feature type="domain" description="Transposase IS4-like" evidence="2">
    <location>
        <begin position="124"/>
        <end position="358"/>
    </location>
</feature>
<dbReference type="EMBL" id="SJPS01000006">
    <property type="protein sequence ID" value="TWU23681.1"/>
    <property type="molecule type" value="Genomic_DNA"/>
</dbReference>
<dbReference type="GO" id="GO:0004803">
    <property type="term" value="F:transposase activity"/>
    <property type="evidence" value="ECO:0007669"/>
    <property type="project" value="InterPro"/>
</dbReference>
<evidence type="ECO:0000256" key="1">
    <source>
        <dbReference type="SAM" id="MobiDB-lite"/>
    </source>
</evidence>
<dbReference type="GO" id="GO:0006313">
    <property type="term" value="P:DNA transposition"/>
    <property type="evidence" value="ECO:0007669"/>
    <property type="project" value="InterPro"/>
</dbReference>
<dbReference type="NCBIfam" id="NF033592">
    <property type="entry name" value="transpos_IS4_1"/>
    <property type="match status" value="1"/>
</dbReference>
<dbReference type="InterPro" id="IPR047952">
    <property type="entry name" value="Transpos_IS4"/>
</dbReference>
<dbReference type="PANTHER" id="PTHR37529:SF1">
    <property type="entry name" value="TRANSPOSASE INSG FOR INSERTION SEQUENCE ELEMENT IS4-RELATED"/>
    <property type="match status" value="1"/>
</dbReference>
<dbReference type="Proteomes" id="UP000318437">
    <property type="component" value="Unassembled WGS sequence"/>
</dbReference>
<dbReference type="RefSeq" id="WP_146452169.1">
    <property type="nucleotide sequence ID" value="NZ_SJPS01000006.1"/>
</dbReference>
<dbReference type="AlphaFoldDB" id="A0A5C6CK55"/>
<dbReference type="InterPro" id="IPR002559">
    <property type="entry name" value="Transposase_11"/>
</dbReference>
<name>A0A5C6CK55_9BACT</name>
<accession>A0A5C6CK55</accession>
<protein>
    <submittedName>
        <fullName evidence="3">Transposase DDE domain protein</fullName>
    </submittedName>
</protein>
<organism evidence="3 4">
    <name type="scientific">Bythopirellula polymerisocia</name>
    <dbReference type="NCBI Taxonomy" id="2528003"/>
    <lineage>
        <taxon>Bacteria</taxon>
        <taxon>Pseudomonadati</taxon>
        <taxon>Planctomycetota</taxon>
        <taxon>Planctomycetia</taxon>
        <taxon>Pirellulales</taxon>
        <taxon>Lacipirellulaceae</taxon>
        <taxon>Bythopirellula</taxon>
    </lineage>
</organism>
<reference evidence="3 4" key="1">
    <citation type="submission" date="2019-02" db="EMBL/GenBank/DDBJ databases">
        <title>Deep-cultivation of Planctomycetes and their phenomic and genomic characterization uncovers novel biology.</title>
        <authorList>
            <person name="Wiegand S."/>
            <person name="Jogler M."/>
            <person name="Boedeker C."/>
            <person name="Pinto D."/>
            <person name="Vollmers J."/>
            <person name="Rivas-Marin E."/>
            <person name="Kohn T."/>
            <person name="Peeters S.H."/>
            <person name="Heuer A."/>
            <person name="Rast P."/>
            <person name="Oberbeckmann S."/>
            <person name="Bunk B."/>
            <person name="Jeske O."/>
            <person name="Meyerdierks A."/>
            <person name="Storesund J.E."/>
            <person name="Kallscheuer N."/>
            <person name="Luecker S."/>
            <person name="Lage O.M."/>
            <person name="Pohl T."/>
            <person name="Merkel B.J."/>
            <person name="Hornburger P."/>
            <person name="Mueller R.-W."/>
            <person name="Bruemmer F."/>
            <person name="Labrenz M."/>
            <person name="Spormann A.M."/>
            <person name="Op Den Camp H."/>
            <person name="Overmann J."/>
            <person name="Amann R."/>
            <person name="Jetten M.S.M."/>
            <person name="Mascher T."/>
            <person name="Medema M.H."/>
            <person name="Devos D.P."/>
            <person name="Kaster A.-K."/>
            <person name="Ovreas L."/>
            <person name="Rohde M."/>
            <person name="Galperin M.Y."/>
            <person name="Jogler C."/>
        </authorList>
    </citation>
    <scope>NUCLEOTIDE SEQUENCE [LARGE SCALE GENOMIC DNA]</scope>
    <source>
        <strain evidence="3 4">Pla144</strain>
    </source>
</reference>
<dbReference type="InterPro" id="IPR012337">
    <property type="entry name" value="RNaseH-like_sf"/>
</dbReference>
<proteinExistence type="predicted"/>
<dbReference type="GO" id="GO:0003677">
    <property type="term" value="F:DNA binding"/>
    <property type="evidence" value="ECO:0007669"/>
    <property type="project" value="InterPro"/>
</dbReference>
<evidence type="ECO:0000259" key="2">
    <source>
        <dbReference type="Pfam" id="PF01609"/>
    </source>
</evidence>
<dbReference type="PANTHER" id="PTHR37529">
    <property type="entry name" value="TRANSPOSASE INSG FOR INSERTION SEQUENCE ELEMENT IS4-RELATED"/>
    <property type="match status" value="1"/>
</dbReference>
<dbReference type="SUPFAM" id="SSF53098">
    <property type="entry name" value="Ribonuclease H-like"/>
    <property type="match status" value="1"/>
</dbReference>
<evidence type="ECO:0000313" key="3">
    <source>
        <dbReference type="EMBL" id="TWU23681.1"/>
    </source>
</evidence>
<comment type="caution">
    <text evidence="3">The sequence shown here is derived from an EMBL/GenBank/DDBJ whole genome shotgun (WGS) entry which is preliminary data.</text>
</comment>
<dbReference type="OrthoDB" id="290144at2"/>
<keyword evidence="4" id="KW-1185">Reference proteome</keyword>
<feature type="region of interest" description="Disordered" evidence="1">
    <location>
        <begin position="420"/>
        <end position="456"/>
    </location>
</feature>